<evidence type="ECO:0008006" key="4">
    <source>
        <dbReference type="Google" id="ProtNLM"/>
    </source>
</evidence>
<feature type="compositionally biased region" description="Polar residues" evidence="1">
    <location>
        <begin position="38"/>
        <end position="64"/>
    </location>
</feature>
<evidence type="ECO:0000313" key="2">
    <source>
        <dbReference type="EMBL" id="MCZ8515211.1"/>
    </source>
</evidence>
<sequence length="64" mass="7073">MPNQPSDNQEQNSATEAQNAVNHALSELNEATHLNDRGATQSAHEQLSRARQLQNEANNQDTFS</sequence>
<dbReference type="EMBL" id="JAQAGZ010000016">
    <property type="protein sequence ID" value="MCZ8515211.1"/>
    <property type="molecule type" value="Genomic_DNA"/>
</dbReference>
<dbReference type="RefSeq" id="WP_269883744.1">
    <property type="nucleotide sequence ID" value="NZ_JAQAGZ010000016.1"/>
</dbReference>
<evidence type="ECO:0000313" key="3">
    <source>
        <dbReference type="Proteomes" id="UP001527882"/>
    </source>
</evidence>
<organism evidence="2 3">
    <name type="scientific">Paenibacillus gyeongsangnamensis</name>
    <dbReference type="NCBI Taxonomy" id="3388067"/>
    <lineage>
        <taxon>Bacteria</taxon>
        <taxon>Bacillati</taxon>
        <taxon>Bacillota</taxon>
        <taxon>Bacilli</taxon>
        <taxon>Bacillales</taxon>
        <taxon>Paenibacillaceae</taxon>
        <taxon>Paenibacillus</taxon>
    </lineage>
</organism>
<evidence type="ECO:0000256" key="1">
    <source>
        <dbReference type="SAM" id="MobiDB-lite"/>
    </source>
</evidence>
<accession>A0ABT4QEM4</accession>
<dbReference type="Proteomes" id="UP001527882">
    <property type="component" value="Unassembled WGS sequence"/>
</dbReference>
<reference evidence="2 3" key="1">
    <citation type="submission" date="2022-12" db="EMBL/GenBank/DDBJ databases">
        <title>Draft genome sequence of Paenibacillus sp. dW9.</title>
        <authorList>
            <person name="Choi E.-W."/>
            <person name="Kim D.-U."/>
        </authorList>
    </citation>
    <scope>NUCLEOTIDE SEQUENCE [LARGE SCALE GENOMIC DNA]</scope>
    <source>
        <strain evidence="3">dW9</strain>
    </source>
</reference>
<proteinExistence type="predicted"/>
<feature type="compositionally biased region" description="Polar residues" evidence="1">
    <location>
        <begin position="1"/>
        <end position="21"/>
    </location>
</feature>
<comment type="caution">
    <text evidence="2">The sequence shown here is derived from an EMBL/GenBank/DDBJ whole genome shotgun (WGS) entry which is preliminary data.</text>
</comment>
<gene>
    <name evidence="2" type="ORF">O9H85_22885</name>
</gene>
<feature type="region of interest" description="Disordered" evidence="1">
    <location>
        <begin position="1"/>
        <end position="64"/>
    </location>
</feature>
<name>A0ABT4QEM4_9BACL</name>
<protein>
    <recommendedName>
        <fullName evidence="4">DUF3813 domain-containing protein</fullName>
    </recommendedName>
</protein>
<keyword evidence="3" id="KW-1185">Reference proteome</keyword>